<dbReference type="GO" id="GO:0007166">
    <property type="term" value="P:cell surface receptor signaling pathway"/>
    <property type="evidence" value="ECO:0007669"/>
    <property type="project" value="TreeGrafter"/>
</dbReference>
<dbReference type="PANTHER" id="PTHR11481:SF64">
    <property type="entry name" value="FC RECEPTOR-LIKE PROTEIN 4"/>
    <property type="match status" value="1"/>
</dbReference>
<sequence length="286" mass="32220">MSNSMFSVSILLSSLCSVQMCDYCLIFTGRTRLSVKPSGPQIFRGEIITLRCDIPEESENYYIIRDTKVNHSLKYKCFGYGQGGQGNSDWSNEVTLTVIGYEPYLRVQPDLPQIFSGETVTLWCVIPGWSSTDWIYYWYSGEINLHSSDENYYIIRDIKLHQNLKYKCYGSGKRGQGGSQWSNEVTLTVIERPKASLILAPTEQIFSGETVTLTCDIKGHTDTDVVESDSGEFTCRGERMRDSQRSEISDAVTLTVSGESLGLLSVVPFTLISRIIVNHCIDFISR</sequence>
<evidence type="ECO:0000259" key="4">
    <source>
        <dbReference type="PROSITE" id="PS50835"/>
    </source>
</evidence>
<organism evidence="5 6">
    <name type="scientific">Astyanax mexicanus</name>
    <name type="common">Blind cave fish</name>
    <name type="synonym">Astyanax fasciatus mexicanus</name>
    <dbReference type="NCBI Taxonomy" id="7994"/>
    <lineage>
        <taxon>Eukaryota</taxon>
        <taxon>Metazoa</taxon>
        <taxon>Chordata</taxon>
        <taxon>Craniata</taxon>
        <taxon>Vertebrata</taxon>
        <taxon>Euteleostomi</taxon>
        <taxon>Actinopterygii</taxon>
        <taxon>Neopterygii</taxon>
        <taxon>Teleostei</taxon>
        <taxon>Ostariophysi</taxon>
        <taxon>Characiformes</taxon>
        <taxon>Characoidei</taxon>
        <taxon>Acestrorhamphidae</taxon>
        <taxon>Acestrorhamphinae</taxon>
        <taxon>Astyanax</taxon>
    </lineage>
</organism>
<dbReference type="InterPro" id="IPR003599">
    <property type="entry name" value="Ig_sub"/>
</dbReference>
<keyword evidence="2" id="KW-1015">Disulfide bond</keyword>
<dbReference type="GO" id="GO:0004888">
    <property type="term" value="F:transmembrane signaling receptor activity"/>
    <property type="evidence" value="ECO:0007669"/>
    <property type="project" value="TreeGrafter"/>
</dbReference>
<dbReference type="InterPro" id="IPR007110">
    <property type="entry name" value="Ig-like_dom"/>
</dbReference>
<dbReference type="GO" id="GO:0009897">
    <property type="term" value="C:external side of plasma membrane"/>
    <property type="evidence" value="ECO:0007669"/>
    <property type="project" value="TreeGrafter"/>
</dbReference>
<evidence type="ECO:0000256" key="2">
    <source>
        <dbReference type="ARBA" id="ARBA00023157"/>
    </source>
</evidence>
<proteinExistence type="predicted"/>
<evidence type="ECO:0000313" key="5">
    <source>
        <dbReference type="Ensembl" id="ENSAMXP00005006302.1"/>
    </source>
</evidence>
<dbReference type="InterPro" id="IPR050488">
    <property type="entry name" value="Ig_Fc_receptor"/>
</dbReference>
<evidence type="ECO:0000313" key="6">
    <source>
        <dbReference type="Proteomes" id="UP000694621"/>
    </source>
</evidence>
<dbReference type="Pfam" id="PF13895">
    <property type="entry name" value="Ig_2"/>
    <property type="match status" value="1"/>
</dbReference>
<dbReference type="Gene3D" id="2.60.40.10">
    <property type="entry name" value="Immunoglobulins"/>
    <property type="match status" value="1"/>
</dbReference>
<dbReference type="PROSITE" id="PS50835">
    <property type="entry name" value="IG_LIKE"/>
    <property type="match status" value="1"/>
</dbReference>
<dbReference type="AlphaFoldDB" id="A0A8B9GZW9"/>
<dbReference type="InterPro" id="IPR013783">
    <property type="entry name" value="Ig-like_fold"/>
</dbReference>
<dbReference type="Ensembl" id="ENSAMXT00005007144.1">
    <property type="protein sequence ID" value="ENSAMXP00005006302.1"/>
    <property type="gene ID" value="ENSAMXG00005003772.1"/>
</dbReference>
<dbReference type="SMART" id="SM00409">
    <property type="entry name" value="IG"/>
    <property type="match status" value="3"/>
</dbReference>
<reference evidence="5" key="1">
    <citation type="submission" date="2025-08" db="UniProtKB">
        <authorList>
            <consortium name="Ensembl"/>
        </authorList>
    </citation>
    <scope>IDENTIFICATION</scope>
</reference>
<dbReference type="InterPro" id="IPR036179">
    <property type="entry name" value="Ig-like_dom_sf"/>
</dbReference>
<dbReference type="GO" id="GO:0006955">
    <property type="term" value="P:immune response"/>
    <property type="evidence" value="ECO:0007669"/>
    <property type="project" value="TreeGrafter"/>
</dbReference>
<feature type="signal peptide" evidence="3">
    <location>
        <begin position="1"/>
        <end position="20"/>
    </location>
</feature>
<evidence type="ECO:0000256" key="1">
    <source>
        <dbReference type="ARBA" id="ARBA00022729"/>
    </source>
</evidence>
<dbReference type="FunFam" id="2.60.40.10:FF:001607">
    <property type="entry name" value="Leukocyte immune-type receptor TS32.15 L2.5a"/>
    <property type="match status" value="1"/>
</dbReference>
<dbReference type="PANTHER" id="PTHR11481">
    <property type="entry name" value="IMMUNOGLOBULIN FC RECEPTOR"/>
    <property type="match status" value="1"/>
</dbReference>
<feature type="chain" id="PRO_5034974197" description="Ig-like domain-containing protein" evidence="3">
    <location>
        <begin position="21"/>
        <end position="286"/>
    </location>
</feature>
<evidence type="ECO:0000256" key="3">
    <source>
        <dbReference type="SAM" id="SignalP"/>
    </source>
</evidence>
<accession>A0A8B9GZW9</accession>
<name>A0A8B9GZW9_ASTMX</name>
<dbReference type="Proteomes" id="UP000694621">
    <property type="component" value="Unplaced"/>
</dbReference>
<keyword evidence="1 3" id="KW-0732">Signal</keyword>
<protein>
    <recommendedName>
        <fullName evidence="4">Ig-like domain-containing protein</fullName>
    </recommendedName>
</protein>
<feature type="domain" description="Ig-like" evidence="4">
    <location>
        <begin position="103"/>
        <end position="186"/>
    </location>
</feature>
<dbReference type="SUPFAM" id="SSF48726">
    <property type="entry name" value="Immunoglobulin"/>
    <property type="match status" value="2"/>
</dbReference>